<dbReference type="PROSITE" id="PS51000">
    <property type="entry name" value="HTH_DEOR_2"/>
    <property type="match status" value="1"/>
</dbReference>
<proteinExistence type="predicted"/>
<dbReference type="InterPro" id="IPR051534">
    <property type="entry name" value="CBASS_pafABC_assoc_protein"/>
</dbReference>
<dbReference type="GO" id="GO:0003700">
    <property type="term" value="F:DNA-binding transcription factor activity"/>
    <property type="evidence" value="ECO:0007669"/>
    <property type="project" value="InterPro"/>
</dbReference>
<dbReference type="InterPro" id="IPR026881">
    <property type="entry name" value="WYL_dom"/>
</dbReference>
<dbReference type="InterPro" id="IPR011991">
    <property type="entry name" value="ArsR-like_HTH"/>
</dbReference>
<dbReference type="EMBL" id="BOMB01000012">
    <property type="protein sequence ID" value="GID11360.1"/>
    <property type="molecule type" value="Genomic_DNA"/>
</dbReference>
<dbReference type="Pfam" id="PF08279">
    <property type="entry name" value="HTH_11"/>
    <property type="match status" value="1"/>
</dbReference>
<comment type="caution">
    <text evidence="4">The sequence shown here is derived from an EMBL/GenBank/DDBJ whole genome shotgun (WGS) entry which is preliminary data.</text>
</comment>
<dbReference type="InterPro" id="IPR013196">
    <property type="entry name" value="HTH_11"/>
</dbReference>
<dbReference type="InterPro" id="IPR036390">
    <property type="entry name" value="WH_DNA-bd_sf"/>
</dbReference>
<evidence type="ECO:0000313" key="4">
    <source>
        <dbReference type="EMBL" id="GID11360.1"/>
    </source>
</evidence>
<sequence length="317" mass="34001">MTRPTTRVLALLEILQTGAAFTVGELARRLGVDERTVRRYVGHLADLGVPVESRRGRYGGYRLAPGYRLPPLMLTDDEAVALALGLVAGERTGLTAGEGVAAEGAAAKLRRVLPAALARRVDSLLATVELTAPRRTAPPTGLAAVADLAESARARHPVTIGYTSWQGRVSERRLDPYGLVFHAGRWYVTGFDHDRAAVRTFRVDRITAVAAGTGTFEIPEGFEPTATVLAGLAAVPWKYEVSVVLRTSLAEARHRIPPSVGTLTELPDGVRLVTRAEHLDGAAQMLAGLGWPFRIEHPTELAAEVCALADRLRANAT</sequence>
<dbReference type="PANTHER" id="PTHR34580">
    <property type="match status" value="1"/>
</dbReference>
<dbReference type="PANTHER" id="PTHR34580:SF3">
    <property type="entry name" value="PROTEIN PAFB"/>
    <property type="match status" value="1"/>
</dbReference>
<keyword evidence="5" id="KW-1185">Reference proteome</keyword>
<dbReference type="RefSeq" id="WP_203657361.1">
    <property type="nucleotide sequence ID" value="NZ_BAAAZM010000006.1"/>
</dbReference>
<evidence type="ECO:0000256" key="1">
    <source>
        <dbReference type="ARBA" id="ARBA00023015"/>
    </source>
</evidence>
<dbReference type="InterPro" id="IPR028349">
    <property type="entry name" value="PafC-like"/>
</dbReference>
<evidence type="ECO:0000259" key="3">
    <source>
        <dbReference type="PROSITE" id="PS51000"/>
    </source>
</evidence>
<keyword evidence="2" id="KW-0804">Transcription</keyword>
<organism evidence="4 5">
    <name type="scientific">Actinocatenispora rupis</name>
    <dbReference type="NCBI Taxonomy" id="519421"/>
    <lineage>
        <taxon>Bacteria</taxon>
        <taxon>Bacillati</taxon>
        <taxon>Actinomycetota</taxon>
        <taxon>Actinomycetes</taxon>
        <taxon>Micromonosporales</taxon>
        <taxon>Micromonosporaceae</taxon>
        <taxon>Actinocatenispora</taxon>
    </lineage>
</organism>
<keyword evidence="1" id="KW-0805">Transcription regulation</keyword>
<dbReference type="SUPFAM" id="SSF46785">
    <property type="entry name" value="Winged helix' DNA-binding domain"/>
    <property type="match status" value="1"/>
</dbReference>
<evidence type="ECO:0000313" key="5">
    <source>
        <dbReference type="Proteomes" id="UP000612808"/>
    </source>
</evidence>
<protein>
    <submittedName>
        <fullName evidence="4">Transcriptional regulator</fullName>
    </submittedName>
</protein>
<accession>A0A8J3NC10</accession>
<dbReference type="AlphaFoldDB" id="A0A8J3NC10"/>
<dbReference type="InterPro" id="IPR001034">
    <property type="entry name" value="DeoR_HTH"/>
</dbReference>
<evidence type="ECO:0000256" key="2">
    <source>
        <dbReference type="ARBA" id="ARBA00023163"/>
    </source>
</evidence>
<reference evidence="4" key="1">
    <citation type="submission" date="2021-01" db="EMBL/GenBank/DDBJ databases">
        <title>Whole genome shotgun sequence of Actinocatenispora rupis NBRC 107355.</title>
        <authorList>
            <person name="Komaki H."/>
            <person name="Tamura T."/>
        </authorList>
    </citation>
    <scope>NUCLEOTIDE SEQUENCE</scope>
    <source>
        <strain evidence="4">NBRC 107355</strain>
    </source>
</reference>
<dbReference type="Pfam" id="PF13280">
    <property type="entry name" value="WYL"/>
    <property type="match status" value="1"/>
</dbReference>
<dbReference type="InterPro" id="IPR057727">
    <property type="entry name" value="WCX_dom"/>
</dbReference>
<dbReference type="Gene3D" id="1.10.10.10">
    <property type="entry name" value="Winged helix-like DNA-binding domain superfamily/Winged helix DNA-binding domain"/>
    <property type="match status" value="1"/>
</dbReference>
<dbReference type="InterPro" id="IPR036388">
    <property type="entry name" value="WH-like_DNA-bd_sf"/>
</dbReference>
<dbReference type="Proteomes" id="UP000612808">
    <property type="component" value="Unassembled WGS sequence"/>
</dbReference>
<dbReference type="Pfam" id="PF25583">
    <property type="entry name" value="WCX"/>
    <property type="match status" value="1"/>
</dbReference>
<dbReference type="PIRSF" id="PIRSF016838">
    <property type="entry name" value="PafC"/>
    <property type="match status" value="1"/>
</dbReference>
<dbReference type="CDD" id="cd00090">
    <property type="entry name" value="HTH_ARSR"/>
    <property type="match status" value="1"/>
</dbReference>
<name>A0A8J3NC10_9ACTN</name>
<feature type="domain" description="HTH deoR-type" evidence="3">
    <location>
        <begin position="4"/>
        <end position="63"/>
    </location>
</feature>
<dbReference type="PROSITE" id="PS52050">
    <property type="entry name" value="WYL"/>
    <property type="match status" value="1"/>
</dbReference>
<gene>
    <name evidence="4" type="ORF">Aru02nite_22490</name>
</gene>